<dbReference type="InterPro" id="IPR051606">
    <property type="entry name" value="Polyketide_Oxido-like"/>
</dbReference>
<sequence>MSPSETILVFGATGQTGRHFIQHPLRDGHRVRVLARTPAKLGDARARVEAVEGSITDDLDLDSLLEGVDAVVCLLGDARAQQDRKVNTEFVQRLVPAMRRQGATRLLYQAGALSAPPDRALPVGLRAVRSTIARSYLGQHRDNEAVMRYLTDEADDLAWVVHRAGIGSDGPSKGALERSSRSPSIATFGDCAAYGYGLLSDPAAVHTCDVSSYARGGSAA</sequence>
<dbReference type="Pfam" id="PF13460">
    <property type="entry name" value="NAD_binding_10"/>
    <property type="match status" value="1"/>
</dbReference>
<dbReference type="EMBL" id="BAABAU010000004">
    <property type="protein sequence ID" value="GAA4267586.1"/>
    <property type="molecule type" value="Genomic_DNA"/>
</dbReference>
<dbReference type="RefSeq" id="WP_344797986.1">
    <property type="nucleotide sequence ID" value="NZ_BAABAU010000004.1"/>
</dbReference>
<feature type="domain" description="NAD(P)-binding" evidence="1">
    <location>
        <begin position="11"/>
        <end position="175"/>
    </location>
</feature>
<evidence type="ECO:0000313" key="3">
    <source>
        <dbReference type="Proteomes" id="UP001501594"/>
    </source>
</evidence>
<accession>A0ABP8E5U5</accession>
<dbReference type="Gene3D" id="3.40.50.720">
    <property type="entry name" value="NAD(P)-binding Rossmann-like Domain"/>
    <property type="match status" value="1"/>
</dbReference>
<dbReference type="PANTHER" id="PTHR43355">
    <property type="entry name" value="FLAVIN REDUCTASE (NADPH)"/>
    <property type="match status" value="1"/>
</dbReference>
<protein>
    <recommendedName>
        <fullName evidence="1">NAD(P)-binding domain-containing protein</fullName>
    </recommendedName>
</protein>
<dbReference type="Proteomes" id="UP001501594">
    <property type="component" value="Unassembled WGS sequence"/>
</dbReference>
<evidence type="ECO:0000259" key="1">
    <source>
        <dbReference type="Pfam" id="PF13460"/>
    </source>
</evidence>
<name>A0ABP8E5U5_9MICO</name>
<dbReference type="InterPro" id="IPR016040">
    <property type="entry name" value="NAD(P)-bd_dom"/>
</dbReference>
<reference evidence="3" key="1">
    <citation type="journal article" date="2019" name="Int. J. Syst. Evol. Microbiol.">
        <title>The Global Catalogue of Microorganisms (GCM) 10K type strain sequencing project: providing services to taxonomists for standard genome sequencing and annotation.</title>
        <authorList>
            <consortium name="The Broad Institute Genomics Platform"/>
            <consortium name="The Broad Institute Genome Sequencing Center for Infectious Disease"/>
            <person name="Wu L."/>
            <person name="Ma J."/>
        </authorList>
    </citation>
    <scope>NUCLEOTIDE SEQUENCE [LARGE SCALE GENOMIC DNA]</scope>
    <source>
        <strain evidence="3">JCM 17442</strain>
    </source>
</reference>
<dbReference type="PANTHER" id="PTHR43355:SF2">
    <property type="entry name" value="FLAVIN REDUCTASE (NADPH)"/>
    <property type="match status" value="1"/>
</dbReference>
<dbReference type="SUPFAM" id="SSF51735">
    <property type="entry name" value="NAD(P)-binding Rossmann-fold domains"/>
    <property type="match status" value="1"/>
</dbReference>
<keyword evidence="3" id="KW-1185">Reference proteome</keyword>
<evidence type="ECO:0000313" key="2">
    <source>
        <dbReference type="EMBL" id="GAA4267586.1"/>
    </source>
</evidence>
<comment type="caution">
    <text evidence="2">The sequence shown here is derived from an EMBL/GenBank/DDBJ whole genome shotgun (WGS) entry which is preliminary data.</text>
</comment>
<proteinExistence type="predicted"/>
<dbReference type="InterPro" id="IPR036291">
    <property type="entry name" value="NAD(P)-bd_dom_sf"/>
</dbReference>
<gene>
    <name evidence="2" type="ORF">GCM10022256_31980</name>
</gene>
<organism evidence="2 3">
    <name type="scientific">Frondihabitans peucedani</name>
    <dbReference type="NCBI Taxonomy" id="598626"/>
    <lineage>
        <taxon>Bacteria</taxon>
        <taxon>Bacillati</taxon>
        <taxon>Actinomycetota</taxon>
        <taxon>Actinomycetes</taxon>
        <taxon>Micrococcales</taxon>
        <taxon>Microbacteriaceae</taxon>
        <taxon>Frondihabitans</taxon>
    </lineage>
</organism>